<keyword evidence="2" id="KW-0805">Transcription regulation</keyword>
<reference evidence="6 7" key="1">
    <citation type="journal article" date="2015" name="Genome Announc.">
        <title>Expanding the biotechnology potential of lactobacilli through comparative genomics of 213 strains and associated genera.</title>
        <authorList>
            <person name="Sun Z."/>
            <person name="Harris H.M."/>
            <person name="McCann A."/>
            <person name="Guo C."/>
            <person name="Argimon S."/>
            <person name="Zhang W."/>
            <person name="Yang X."/>
            <person name="Jeffery I.B."/>
            <person name="Cooney J.C."/>
            <person name="Kagawa T.F."/>
            <person name="Liu W."/>
            <person name="Song Y."/>
            <person name="Salvetti E."/>
            <person name="Wrobel A."/>
            <person name="Rasinkangas P."/>
            <person name="Parkhill J."/>
            <person name="Rea M.C."/>
            <person name="O'Sullivan O."/>
            <person name="Ritari J."/>
            <person name="Douillard F.P."/>
            <person name="Paul Ross R."/>
            <person name="Yang R."/>
            <person name="Briner A.E."/>
            <person name="Felis G.E."/>
            <person name="de Vos W.M."/>
            <person name="Barrangou R."/>
            <person name="Klaenhammer T.R."/>
            <person name="Caufield P.W."/>
            <person name="Cui Y."/>
            <person name="Zhang H."/>
            <person name="O'Toole P.W."/>
        </authorList>
    </citation>
    <scope>NUCLEOTIDE SEQUENCE [LARGE SCALE GENOMIC DNA]</scope>
    <source>
        <strain evidence="6 7">DSM 20405</strain>
    </source>
</reference>
<evidence type="ECO:0000259" key="5">
    <source>
        <dbReference type="PROSITE" id="PS50931"/>
    </source>
</evidence>
<dbReference type="AlphaFoldDB" id="A0A0R2H983"/>
<evidence type="ECO:0000313" key="7">
    <source>
        <dbReference type="Proteomes" id="UP000051841"/>
    </source>
</evidence>
<dbReference type="InterPro" id="IPR036388">
    <property type="entry name" value="WH-like_DNA-bd_sf"/>
</dbReference>
<evidence type="ECO:0000256" key="2">
    <source>
        <dbReference type="ARBA" id="ARBA00023015"/>
    </source>
</evidence>
<dbReference type="EMBL" id="JQBL01000026">
    <property type="protein sequence ID" value="KRN49545.1"/>
    <property type="molecule type" value="Genomic_DNA"/>
</dbReference>
<dbReference type="Pfam" id="PF03466">
    <property type="entry name" value="LysR_substrate"/>
    <property type="match status" value="1"/>
</dbReference>
<sequence>MLLKQIQYFHAIVEKKSFTEAAEACFISQSAISQQMKALEHELGIQLLIRHNRTFTLTPAGEYFYKETLPIIKSLNHAIEKTRHIAHHEEAILNVGCLNSYGSIEFNQAVITFMKTYPKVKLHIMHGNHEELYNALRENRIDLALNDQRRMFSSEYENMILIDTTLSVLINKDIMQKHSVELSELEDQTCIVVASSTQIENEESYYKDILGVRSPLHFVNSYQEARLFVSAGTGYMIYEGTSDGDYYDANINMIPLLKNKEPLKRRYCAFWKLDNSGYYIETFADILKEQFHK</sequence>
<dbReference type="PATRIC" id="fig|1410657.5.peg.1025"/>
<gene>
    <name evidence="6" type="ORF">IV49_GL000984</name>
</gene>
<comment type="similarity">
    <text evidence="1">Belongs to the LysR transcriptional regulatory family.</text>
</comment>
<proteinExistence type="inferred from homology"/>
<accession>A0A0R2H983</accession>
<evidence type="ECO:0000256" key="3">
    <source>
        <dbReference type="ARBA" id="ARBA00023125"/>
    </source>
</evidence>
<comment type="caution">
    <text evidence="6">The sequence shown here is derived from an EMBL/GenBank/DDBJ whole genome shotgun (WGS) entry which is preliminary data.</text>
</comment>
<dbReference type="InterPro" id="IPR036390">
    <property type="entry name" value="WH_DNA-bd_sf"/>
</dbReference>
<dbReference type="RefSeq" id="WP_031589574.1">
    <property type="nucleotide sequence ID" value="NZ_JNKN01000029.1"/>
</dbReference>
<dbReference type="Gene3D" id="3.40.190.10">
    <property type="entry name" value="Periplasmic binding protein-like II"/>
    <property type="match status" value="2"/>
</dbReference>
<dbReference type="PROSITE" id="PS50931">
    <property type="entry name" value="HTH_LYSR"/>
    <property type="match status" value="1"/>
</dbReference>
<dbReference type="CDD" id="cd05466">
    <property type="entry name" value="PBP2_LTTR_substrate"/>
    <property type="match status" value="1"/>
</dbReference>
<protein>
    <submittedName>
        <fullName evidence="6">Transcription regulator</fullName>
    </submittedName>
</protein>
<dbReference type="PANTHER" id="PTHR30346:SF28">
    <property type="entry name" value="HTH-TYPE TRANSCRIPTIONAL REGULATOR CYNR"/>
    <property type="match status" value="1"/>
</dbReference>
<evidence type="ECO:0000313" key="6">
    <source>
        <dbReference type="EMBL" id="KRN49545.1"/>
    </source>
</evidence>
<dbReference type="SUPFAM" id="SSF46785">
    <property type="entry name" value="Winged helix' DNA-binding domain"/>
    <property type="match status" value="1"/>
</dbReference>
<dbReference type="Proteomes" id="UP000051841">
    <property type="component" value="Unassembled WGS sequence"/>
</dbReference>
<dbReference type="Gene3D" id="1.10.10.10">
    <property type="entry name" value="Winged helix-like DNA-binding domain superfamily/Winged helix DNA-binding domain"/>
    <property type="match status" value="1"/>
</dbReference>
<dbReference type="PANTHER" id="PTHR30346">
    <property type="entry name" value="TRANSCRIPTIONAL DUAL REGULATOR HCAR-RELATED"/>
    <property type="match status" value="1"/>
</dbReference>
<dbReference type="PRINTS" id="PR00039">
    <property type="entry name" value="HTHLYSR"/>
</dbReference>
<keyword evidence="4" id="KW-0804">Transcription</keyword>
<dbReference type="InterPro" id="IPR000847">
    <property type="entry name" value="LysR_HTH_N"/>
</dbReference>
<feature type="domain" description="HTH lysR-type" evidence="5">
    <location>
        <begin position="1"/>
        <end position="58"/>
    </location>
</feature>
<evidence type="ECO:0000256" key="1">
    <source>
        <dbReference type="ARBA" id="ARBA00009437"/>
    </source>
</evidence>
<dbReference type="SUPFAM" id="SSF53850">
    <property type="entry name" value="Periplasmic binding protein-like II"/>
    <property type="match status" value="1"/>
</dbReference>
<dbReference type="GO" id="GO:0003700">
    <property type="term" value="F:DNA-binding transcription factor activity"/>
    <property type="evidence" value="ECO:0007669"/>
    <property type="project" value="InterPro"/>
</dbReference>
<name>A0A0R2H983_9FIRM</name>
<organism evidence="6 7">
    <name type="scientific">Kandleria vitulina DSM 20405</name>
    <dbReference type="NCBI Taxonomy" id="1410657"/>
    <lineage>
        <taxon>Bacteria</taxon>
        <taxon>Bacillati</taxon>
        <taxon>Bacillota</taxon>
        <taxon>Erysipelotrichia</taxon>
        <taxon>Erysipelotrichales</taxon>
        <taxon>Coprobacillaceae</taxon>
        <taxon>Kandleria</taxon>
    </lineage>
</organism>
<keyword evidence="7" id="KW-1185">Reference proteome</keyword>
<dbReference type="FunFam" id="1.10.10.10:FF:000001">
    <property type="entry name" value="LysR family transcriptional regulator"/>
    <property type="match status" value="1"/>
</dbReference>
<evidence type="ECO:0000256" key="4">
    <source>
        <dbReference type="ARBA" id="ARBA00023163"/>
    </source>
</evidence>
<dbReference type="GO" id="GO:0003677">
    <property type="term" value="F:DNA binding"/>
    <property type="evidence" value="ECO:0007669"/>
    <property type="project" value="UniProtKB-KW"/>
</dbReference>
<dbReference type="InterPro" id="IPR005119">
    <property type="entry name" value="LysR_subst-bd"/>
</dbReference>
<keyword evidence="3" id="KW-0238">DNA-binding</keyword>
<dbReference type="Pfam" id="PF00126">
    <property type="entry name" value="HTH_1"/>
    <property type="match status" value="1"/>
</dbReference>
<dbReference type="GO" id="GO:0032993">
    <property type="term" value="C:protein-DNA complex"/>
    <property type="evidence" value="ECO:0007669"/>
    <property type="project" value="TreeGrafter"/>
</dbReference>